<dbReference type="InterPro" id="IPR005474">
    <property type="entry name" value="Transketolase_N"/>
</dbReference>
<keyword evidence="8 15" id="KW-0460">Magnesium</keyword>
<feature type="binding site" evidence="13">
    <location>
        <position position="249"/>
    </location>
    <ligand>
        <name>substrate</name>
    </ligand>
</feature>
<comment type="cofactor">
    <cofactor evidence="2">
        <name>Co(2+)</name>
        <dbReference type="ChEBI" id="CHEBI:48828"/>
    </cofactor>
</comment>
<dbReference type="GO" id="GO:0004802">
    <property type="term" value="F:transketolase activity"/>
    <property type="evidence" value="ECO:0007669"/>
    <property type="project" value="UniProtKB-UniRule"/>
</dbReference>
<dbReference type="InterPro" id="IPR029061">
    <property type="entry name" value="THDP-binding"/>
</dbReference>
<name>A0A933LQ03_UNCTE</name>
<dbReference type="EMBL" id="JACQWF010000108">
    <property type="protein sequence ID" value="MBI4595184.1"/>
    <property type="molecule type" value="Genomic_DNA"/>
</dbReference>
<evidence type="ECO:0000256" key="2">
    <source>
        <dbReference type="ARBA" id="ARBA00001941"/>
    </source>
</evidence>
<comment type="cofactor">
    <cofactor evidence="15">
        <name>Mg(2+)</name>
        <dbReference type="ChEBI" id="CHEBI:18420"/>
    </cofactor>
    <text evidence="15">Binds 1 Mg(2+) ion per subunit. Can also utilize other divalent metal cations, such as Ca(2+), Mn(2+) and Co(2+).</text>
</comment>
<gene>
    <name evidence="18" type="primary">tkt</name>
    <name evidence="18" type="ORF">HY730_02270</name>
</gene>
<feature type="domain" description="Transketolase-like pyrimidine-binding" evidence="17">
    <location>
        <begin position="341"/>
        <end position="512"/>
    </location>
</feature>
<dbReference type="SMART" id="SM00861">
    <property type="entry name" value="Transket_pyr"/>
    <property type="match status" value="1"/>
</dbReference>
<dbReference type="FunFam" id="3.40.50.970:FF:000004">
    <property type="entry name" value="Transketolase"/>
    <property type="match status" value="1"/>
</dbReference>
<evidence type="ECO:0000256" key="5">
    <source>
        <dbReference type="ARBA" id="ARBA00013152"/>
    </source>
</evidence>
<dbReference type="FunFam" id="3.40.50.920:FF:000003">
    <property type="entry name" value="Transketolase"/>
    <property type="match status" value="1"/>
</dbReference>
<dbReference type="InterPro" id="IPR005478">
    <property type="entry name" value="Transketolase_bac-like"/>
</dbReference>
<dbReference type="GO" id="GO:0046872">
    <property type="term" value="F:metal ion binding"/>
    <property type="evidence" value="ECO:0007669"/>
    <property type="project" value="UniProtKB-KW"/>
</dbReference>
<evidence type="ECO:0000256" key="6">
    <source>
        <dbReference type="ARBA" id="ARBA00022679"/>
    </source>
</evidence>
<dbReference type="PANTHER" id="PTHR43522">
    <property type="entry name" value="TRANSKETOLASE"/>
    <property type="match status" value="1"/>
</dbReference>
<feature type="binding site" evidence="15">
    <location>
        <position position="143"/>
    </location>
    <ligand>
        <name>Mg(2+)</name>
        <dbReference type="ChEBI" id="CHEBI:18420"/>
    </ligand>
</feature>
<dbReference type="AlphaFoldDB" id="A0A933LQ03"/>
<reference evidence="18" key="1">
    <citation type="submission" date="2020-07" db="EMBL/GenBank/DDBJ databases">
        <title>Huge and variable diversity of episymbiotic CPR bacteria and DPANN archaea in groundwater ecosystems.</title>
        <authorList>
            <person name="He C.Y."/>
            <person name="Keren R."/>
            <person name="Whittaker M."/>
            <person name="Farag I.F."/>
            <person name="Doudna J."/>
            <person name="Cate J.H.D."/>
            <person name="Banfield J.F."/>
        </authorList>
    </citation>
    <scope>NUCLEOTIDE SEQUENCE</scope>
    <source>
        <strain evidence="18">NC_groundwater_1482_Ag_S-0.65um_47_24</strain>
    </source>
</reference>
<accession>A0A933LQ03</accession>
<sequence length="657" mass="72152">MLSIDAVQKASSGHPGMPMGAAPMGYVLWTKFLKHNPANPSWPNRDRFVLSAGHGSMLLYSLLHLTGYNLPIEELKNFRQWESQTPGHPEYGLTPGVETTTGPLGQGFATAVGMAVAECYLAAYFNRPGYPIVDHYTYAIVSDGDLMEGVTSEAASLAAHLGLGKIILLYDDNHITIEGETTLAFTENVGERFKAYGWHLQHISDGNDLKALGKAIQTAQGEKERPSLIAVRTHIAFGSPNKQDSPEAHGAPLGAEEVKLTKLEFKWPLEPSFYIPLQALSHFKKVAQTGFTEEDKWQKMFREWEKSYPQLAKEWRQFTAHDLPESWEVKIPLFKPADGNQATREASGKVLNSLSAVLPNLIGGSADLAPSNNTLLKGYPDFQKGHYQGRNLHFGVREHVMAAILNGLALHGGIIPYGGTFLIFSDYMRPAIRLAAMMRLHVIYVFTHDSIGLGEDGPTHQPIEQLLSLRAIPQLTVIRPADACETAMAWQVALQHKDGPIALVLTRQKLPVIDQNRYGSAEGLAKGAYILFDNSQNLASLNIILIATGSEVSIALEAAQILGSRGINTRLVSMPSWEIFEKQNQAYKDSVFPPQVSIRISVEAGISLGWEKYTGQKGGIIGIDHFGNSAPYSILMKAFGFTVENIVSRAMDLLKQT</sequence>
<feature type="binding site" evidence="14">
    <location>
        <position position="173"/>
    </location>
    <ligand>
        <name>thiamine diphosphate</name>
        <dbReference type="ChEBI" id="CHEBI:58937"/>
    </ligand>
</feature>
<dbReference type="NCBIfam" id="TIGR00232">
    <property type="entry name" value="tktlase_bact"/>
    <property type="match status" value="1"/>
</dbReference>
<dbReference type="InterPro" id="IPR009014">
    <property type="entry name" value="Transketo_C/PFOR_II"/>
</dbReference>
<evidence type="ECO:0000313" key="19">
    <source>
        <dbReference type="Proteomes" id="UP000772181"/>
    </source>
</evidence>
<comment type="cofactor">
    <cofactor evidence="1">
        <name>Ca(2+)</name>
        <dbReference type="ChEBI" id="CHEBI:29108"/>
    </cofactor>
</comment>
<evidence type="ECO:0000256" key="3">
    <source>
        <dbReference type="ARBA" id="ARBA00007131"/>
    </source>
</evidence>
<feature type="binding site" evidence="14">
    <location>
        <begin position="102"/>
        <end position="104"/>
    </location>
    <ligand>
        <name>thiamine diphosphate</name>
        <dbReference type="ChEBI" id="CHEBI:58937"/>
    </ligand>
</feature>
<keyword evidence="7 15" id="KW-0479">Metal-binding</keyword>
<feature type="binding site" evidence="13">
    <location>
        <position position="456"/>
    </location>
    <ligand>
        <name>substrate</name>
    </ligand>
</feature>
<evidence type="ECO:0000256" key="16">
    <source>
        <dbReference type="PIRSR" id="PIRSR605478-5"/>
    </source>
</evidence>
<dbReference type="Gene3D" id="3.40.50.920">
    <property type="match status" value="1"/>
</dbReference>
<feature type="binding site" evidence="14">
    <location>
        <position position="54"/>
    </location>
    <ligand>
        <name>thiamine diphosphate</name>
        <dbReference type="ChEBI" id="CHEBI:58937"/>
    </ligand>
</feature>
<keyword evidence="9 14" id="KW-0786">Thiamine pyrophosphate</keyword>
<feature type="binding site" evidence="13">
    <location>
        <position position="344"/>
    </location>
    <ligand>
        <name>substrate</name>
    </ligand>
</feature>
<feature type="binding site" evidence="15">
    <location>
        <position position="173"/>
    </location>
    <ligand>
        <name>Mg(2+)</name>
        <dbReference type="ChEBI" id="CHEBI:18420"/>
    </ligand>
</feature>
<dbReference type="CDD" id="cd02012">
    <property type="entry name" value="TPP_TK"/>
    <property type="match status" value="1"/>
</dbReference>
<dbReference type="InterPro" id="IPR055152">
    <property type="entry name" value="Transketolase-like_C_2"/>
</dbReference>
<evidence type="ECO:0000256" key="15">
    <source>
        <dbReference type="PIRSR" id="PIRSR605478-4"/>
    </source>
</evidence>
<evidence type="ECO:0000313" key="18">
    <source>
        <dbReference type="EMBL" id="MBI4595184.1"/>
    </source>
</evidence>
<dbReference type="EC" id="2.2.1.1" evidence="5 11"/>
<dbReference type="Proteomes" id="UP000772181">
    <property type="component" value="Unassembled WGS sequence"/>
</dbReference>
<feature type="site" description="Important for catalytic activity" evidence="16">
    <location>
        <position position="249"/>
    </location>
</feature>
<feature type="binding site" evidence="13">
    <location>
        <position position="14"/>
    </location>
    <ligand>
        <name>substrate</name>
    </ligand>
</feature>
<dbReference type="InterPro" id="IPR033247">
    <property type="entry name" value="Transketolase_fam"/>
</dbReference>
<dbReference type="FunFam" id="3.40.50.970:FF:000003">
    <property type="entry name" value="Transketolase"/>
    <property type="match status" value="1"/>
</dbReference>
<dbReference type="CDD" id="cd07033">
    <property type="entry name" value="TPP_PYR_DXS_TK_like"/>
    <property type="match status" value="1"/>
</dbReference>
<evidence type="ECO:0000256" key="11">
    <source>
        <dbReference type="NCBIfam" id="TIGR00232"/>
    </source>
</evidence>
<evidence type="ECO:0000256" key="7">
    <source>
        <dbReference type="ARBA" id="ARBA00022723"/>
    </source>
</evidence>
<dbReference type="SUPFAM" id="SSF52518">
    <property type="entry name" value="Thiamin diphosphate-binding fold (THDP-binding)"/>
    <property type="match status" value="2"/>
</dbReference>
<comment type="catalytic activity">
    <reaction evidence="10">
        <text>D-sedoheptulose 7-phosphate + D-glyceraldehyde 3-phosphate = aldehydo-D-ribose 5-phosphate + D-xylulose 5-phosphate</text>
        <dbReference type="Rhea" id="RHEA:10508"/>
        <dbReference type="ChEBI" id="CHEBI:57483"/>
        <dbReference type="ChEBI" id="CHEBI:57737"/>
        <dbReference type="ChEBI" id="CHEBI:58273"/>
        <dbReference type="ChEBI" id="CHEBI:59776"/>
        <dbReference type="EC" id="2.2.1.1"/>
    </reaction>
</comment>
<evidence type="ECO:0000256" key="14">
    <source>
        <dbReference type="PIRSR" id="PIRSR605478-3"/>
    </source>
</evidence>
<feature type="binding site" evidence="15">
    <location>
        <position position="175"/>
    </location>
    <ligand>
        <name>Mg(2+)</name>
        <dbReference type="ChEBI" id="CHEBI:18420"/>
    </ligand>
</feature>
<protein>
    <recommendedName>
        <fullName evidence="5 11">Transketolase</fullName>
        <ecNumber evidence="5 11">2.2.1.1</ecNumber>
    </recommendedName>
</protein>
<dbReference type="Pfam" id="PF00456">
    <property type="entry name" value="Transketolase_N"/>
    <property type="match status" value="1"/>
</dbReference>
<feature type="active site" description="Proton donor" evidence="12">
    <location>
        <position position="398"/>
    </location>
</feature>
<dbReference type="Gene3D" id="3.40.50.970">
    <property type="match status" value="2"/>
</dbReference>
<evidence type="ECO:0000256" key="13">
    <source>
        <dbReference type="PIRSR" id="PIRSR605478-2"/>
    </source>
</evidence>
<dbReference type="GO" id="GO:0009052">
    <property type="term" value="P:pentose-phosphate shunt, non-oxidative branch"/>
    <property type="evidence" value="ECO:0007669"/>
    <property type="project" value="UniProtKB-ARBA"/>
</dbReference>
<dbReference type="Pfam" id="PF22613">
    <property type="entry name" value="Transketolase_C_1"/>
    <property type="match status" value="1"/>
</dbReference>
<comment type="similarity">
    <text evidence="3">Belongs to the transketolase family.</text>
</comment>
<dbReference type="SUPFAM" id="SSF52922">
    <property type="entry name" value="TK C-terminal domain-like"/>
    <property type="match status" value="1"/>
</dbReference>
<evidence type="ECO:0000256" key="8">
    <source>
        <dbReference type="ARBA" id="ARBA00022842"/>
    </source>
</evidence>
<evidence type="ECO:0000259" key="17">
    <source>
        <dbReference type="SMART" id="SM00861"/>
    </source>
</evidence>
<evidence type="ECO:0000256" key="10">
    <source>
        <dbReference type="ARBA" id="ARBA00049473"/>
    </source>
</evidence>
<dbReference type="InterPro" id="IPR005475">
    <property type="entry name" value="Transketolase-like_Pyr-bd"/>
</dbReference>
<feature type="binding site" evidence="13">
    <location>
        <position position="460"/>
    </location>
    <ligand>
        <name>substrate</name>
    </ligand>
</feature>
<dbReference type="GO" id="GO:0005829">
    <property type="term" value="C:cytosol"/>
    <property type="evidence" value="ECO:0007669"/>
    <property type="project" value="TreeGrafter"/>
</dbReference>
<feature type="binding site" evidence="13">
    <location>
        <position position="371"/>
    </location>
    <ligand>
        <name>substrate</name>
    </ligand>
</feature>
<evidence type="ECO:0000256" key="4">
    <source>
        <dbReference type="ARBA" id="ARBA00011738"/>
    </source>
</evidence>
<keyword evidence="6 18" id="KW-0808">Transferase</keyword>
<feature type="site" description="Important for catalytic activity" evidence="16">
    <location>
        <position position="14"/>
    </location>
</feature>
<comment type="cofactor">
    <cofactor evidence="14">
        <name>thiamine diphosphate</name>
        <dbReference type="ChEBI" id="CHEBI:58937"/>
    </cofactor>
    <text evidence="14">Binds 1 thiamine pyrophosphate per subunit. During the reaction, the substrate forms a covalent intermediate with the cofactor.</text>
</comment>
<organism evidence="18 19">
    <name type="scientific">Tectimicrobiota bacterium</name>
    <dbReference type="NCBI Taxonomy" id="2528274"/>
    <lineage>
        <taxon>Bacteria</taxon>
        <taxon>Pseudomonadati</taxon>
        <taxon>Nitrospinota/Tectimicrobiota group</taxon>
        <taxon>Candidatus Tectimicrobiota</taxon>
    </lineage>
</organism>
<feature type="binding site" evidence="14">
    <location>
        <position position="249"/>
    </location>
    <ligand>
        <name>thiamine diphosphate</name>
        <dbReference type="ChEBI" id="CHEBI:58937"/>
    </ligand>
</feature>
<feature type="binding site" evidence="14">
    <location>
        <position position="424"/>
    </location>
    <ligand>
        <name>thiamine diphosphate</name>
        <dbReference type="ChEBI" id="CHEBI:58937"/>
    </ligand>
</feature>
<comment type="caution">
    <text evidence="18">The sequence shown here is derived from an EMBL/GenBank/DDBJ whole genome shotgun (WGS) entry which is preliminary data.</text>
</comment>
<feature type="binding site" evidence="13">
    <location>
        <position position="507"/>
    </location>
    <ligand>
        <name>substrate</name>
    </ligand>
</feature>
<evidence type="ECO:0000256" key="9">
    <source>
        <dbReference type="ARBA" id="ARBA00023052"/>
    </source>
</evidence>
<feature type="binding site" evidence="13">
    <location>
        <position position="448"/>
    </location>
    <ligand>
        <name>substrate</name>
    </ligand>
</feature>
<dbReference type="Pfam" id="PF02779">
    <property type="entry name" value="Transket_pyr"/>
    <property type="match status" value="1"/>
</dbReference>
<proteinExistence type="inferred from homology"/>
<evidence type="ECO:0000256" key="1">
    <source>
        <dbReference type="ARBA" id="ARBA00001913"/>
    </source>
</evidence>
<feature type="binding site" evidence="14">
    <location>
        <position position="144"/>
    </location>
    <ligand>
        <name>thiamine diphosphate</name>
        <dbReference type="ChEBI" id="CHEBI:58937"/>
    </ligand>
</feature>
<comment type="subunit">
    <text evidence="4">Homodimer.</text>
</comment>
<dbReference type="PANTHER" id="PTHR43522:SF2">
    <property type="entry name" value="TRANSKETOLASE 1-RELATED"/>
    <property type="match status" value="1"/>
</dbReference>
<evidence type="ECO:0000256" key="12">
    <source>
        <dbReference type="PIRSR" id="PIRSR605478-1"/>
    </source>
</evidence>